<dbReference type="GO" id="GO:0004656">
    <property type="term" value="F:procollagen-proline 4-dioxygenase activity"/>
    <property type="evidence" value="ECO:0007669"/>
    <property type="project" value="InterPro"/>
</dbReference>
<evidence type="ECO:0000256" key="1">
    <source>
        <dbReference type="SAM" id="MobiDB-lite"/>
    </source>
</evidence>
<dbReference type="EMBL" id="JASDAP010000023">
    <property type="protein sequence ID" value="KAK1883177.1"/>
    <property type="molecule type" value="Genomic_DNA"/>
</dbReference>
<feature type="domain" description="Prolyl 4-hydroxylase N-terminal" evidence="2">
    <location>
        <begin position="1"/>
        <end position="82"/>
    </location>
</feature>
<dbReference type="InterPro" id="IPR013547">
    <property type="entry name" value="P4H_N"/>
</dbReference>
<feature type="compositionally biased region" description="Basic and acidic residues" evidence="1">
    <location>
        <begin position="83"/>
        <end position="104"/>
    </location>
</feature>
<gene>
    <name evidence="3" type="ORF">KUDE01_023952</name>
</gene>
<dbReference type="Proteomes" id="UP001228049">
    <property type="component" value="Unassembled WGS sequence"/>
</dbReference>
<reference evidence="3" key="1">
    <citation type="submission" date="2023-04" db="EMBL/GenBank/DDBJ databases">
        <title>Chromosome-level genome of Chaenocephalus aceratus.</title>
        <authorList>
            <person name="Park H."/>
        </authorList>
    </citation>
    <scope>NUCLEOTIDE SEQUENCE</scope>
    <source>
        <strain evidence="3">DE</strain>
        <tissue evidence="3">Muscle</tissue>
    </source>
</reference>
<proteinExistence type="predicted"/>
<protein>
    <submittedName>
        <fullName evidence="3">Prolyl 4-hydroxylase subunit alpha-2</fullName>
    </submittedName>
</protein>
<keyword evidence="4" id="KW-1185">Reference proteome</keyword>
<feature type="region of interest" description="Disordered" evidence="1">
    <location>
        <begin position="78"/>
        <end position="104"/>
    </location>
</feature>
<comment type="caution">
    <text evidence="3">The sequence shown here is derived from an EMBL/GenBank/DDBJ whole genome shotgun (WGS) entry which is preliminary data.</text>
</comment>
<dbReference type="AlphaFoldDB" id="A0AAD9EZI3"/>
<dbReference type="Pfam" id="PF08336">
    <property type="entry name" value="P4Ha_N"/>
    <property type="match status" value="1"/>
</dbReference>
<organism evidence="3 4">
    <name type="scientific">Dissostichus eleginoides</name>
    <name type="common">Patagonian toothfish</name>
    <name type="synonym">Dissostichus amissus</name>
    <dbReference type="NCBI Taxonomy" id="100907"/>
    <lineage>
        <taxon>Eukaryota</taxon>
        <taxon>Metazoa</taxon>
        <taxon>Chordata</taxon>
        <taxon>Craniata</taxon>
        <taxon>Vertebrata</taxon>
        <taxon>Euteleostomi</taxon>
        <taxon>Actinopterygii</taxon>
        <taxon>Neopterygii</taxon>
        <taxon>Teleostei</taxon>
        <taxon>Neoteleostei</taxon>
        <taxon>Acanthomorphata</taxon>
        <taxon>Eupercaria</taxon>
        <taxon>Perciformes</taxon>
        <taxon>Notothenioidei</taxon>
        <taxon>Nototheniidae</taxon>
        <taxon>Dissostichus</taxon>
    </lineage>
</organism>
<dbReference type="GO" id="GO:0005783">
    <property type="term" value="C:endoplasmic reticulum"/>
    <property type="evidence" value="ECO:0007669"/>
    <property type="project" value="InterPro"/>
</dbReference>
<sequence>MTDLIYTEKELVQSLNEYIKAEESKLSAIKSWANKLHTLTRLSTSDPEGYLAHPVNAYKLMKRLNTEWSELETLVLQNPSEGEGGKGRERRKEGRKEWSWTRVV</sequence>
<evidence type="ECO:0000313" key="3">
    <source>
        <dbReference type="EMBL" id="KAK1883177.1"/>
    </source>
</evidence>
<evidence type="ECO:0000259" key="2">
    <source>
        <dbReference type="Pfam" id="PF08336"/>
    </source>
</evidence>
<evidence type="ECO:0000313" key="4">
    <source>
        <dbReference type="Proteomes" id="UP001228049"/>
    </source>
</evidence>
<name>A0AAD9EZI3_DISEL</name>
<dbReference type="Gene3D" id="6.10.140.1460">
    <property type="match status" value="1"/>
</dbReference>
<accession>A0AAD9EZI3</accession>